<proteinExistence type="predicted"/>
<organism evidence="1 2">
    <name type="scientific">Paucimonas lemoignei</name>
    <name type="common">Pseudomonas lemoignei</name>
    <dbReference type="NCBI Taxonomy" id="29443"/>
    <lineage>
        <taxon>Bacteria</taxon>
        <taxon>Pseudomonadati</taxon>
        <taxon>Pseudomonadota</taxon>
        <taxon>Betaproteobacteria</taxon>
        <taxon>Burkholderiales</taxon>
        <taxon>Burkholderiaceae</taxon>
        <taxon>Paucimonas</taxon>
    </lineage>
</organism>
<accession>A0A4R3HZ52</accession>
<keyword evidence="2" id="KW-1185">Reference proteome</keyword>
<dbReference type="NCBIfam" id="TIGR01635">
    <property type="entry name" value="tail_comp_S"/>
    <property type="match status" value="1"/>
</dbReference>
<dbReference type="RefSeq" id="WP_132257589.1">
    <property type="nucleotide sequence ID" value="NZ_SLZQ01000002.1"/>
</dbReference>
<dbReference type="AlphaFoldDB" id="A0A4R3HZ52"/>
<dbReference type="Proteomes" id="UP000295382">
    <property type="component" value="Unassembled WGS sequence"/>
</dbReference>
<evidence type="ECO:0000313" key="1">
    <source>
        <dbReference type="EMBL" id="TCS38518.1"/>
    </source>
</evidence>
<dbReference type="InterPro" id="IPR006522">
    <property type="entry name" value="Phage_virion_morphogenesis"/>
</dbReference>
<comment type="caution">
    <text evidence="1">The sequence shown here is derived from an EMBL/GenBank/DDBJ whole genome shotgun (WGS) entry which is preliminary data.</text>
</comment>
<protein>
    <submittedName>
        <fullName evidence="1">Phage virion morphogenesis protein</fullName>
    </submittedName>
</protein>
<dbReference type="Pfam" id="PF05069">
    <property type="entry name" value="Phage_tail_S"/>
    <property type="match status" value="1"/>
</dbReference>
<reference evidence="1 2" key="1">
    <citation type="submission" date="2019-03" db="EMBL/GenBank/DDBJ databases">
        <title>Genomic Encyclopedia of Type Strains, Phase IV (KMG-IV): sequencing the most valuable type-strain genomes for metagenomic binning, comparative biology and taxonomic classification.</title>
        <authorList>
            <person name="Goeker M."/>
        </authorList>
    </citation>
    <scope>NUCLEOTIDE SEQUENCE [LARGE SCALE GENOMIC DNA]</scope>
    <source>
        <strain evidence="1 2">DSM 7445</strain>
    </source>
</reference>
<dbReference type="OrthoDB" id="2081253at2"/>
<sequence>MINIPVIDQEVQTALKKMLDHSQDAKPAMAAISGVMLGAIEDNFRAEGRPQKWRALRSSTLAARAAAGKAGKILQATGKLAASMTPFHSNTEAGVGTNRPYAAAMHFGSKPHEIKPKNKKALAFGGKVFRRVKHPGTVARPFMVLMPNDQEDILDIAARHLMSGV</sequence>
<name>A0A4R3HZ52_PAULE</name>
<dbReference type="EMBL" id="SLZQ01000002">
    <property type="protein sequence ID" value="TCS38518.1"/>
    <property type="molecule type" value="Genomic_DNA"/>
</dbReference>
<evidence type="ECO:0000313" key="2">
    <source>
        <dbReference type="Proteomes" id="UP000295382"/>
    </source>
</evidence>
<gene>
    <name evidence="1" type="ORF">EDC30_102257</name>
</gene>